<dbReference type="Pfam" id="PF01578">
    <property type="entry name" value="Cytochrom_C_asm"/>
    <property type="match status" value="1"/>
</dbReference>
<feature type="transmembrane region" description="Helical" evidence="6">
    <location>
        <begin position="133"/>
        <end position="161"/>
    </location>
</feature>
<dbReference type="InterPro" id="IPR002541">
    <property type="entry name" value="Cyt_c_assembly"/>
</dbReference>
<accession>A0A345UHW8</accession>
<dbReference type="GO" id="GO:0020037">
    <property type="term" value="F:heme binding"/>
    <property type="evidence" value="ECO:0007669"/>
    <property type="project" value="InterPro"/>
</dbReference>
<evidence type="ECO:0000313" key="8">
    <source>
        <dbReference type="EMBL" id="AXJ00070.1"/>
    </source>
</evidence>
<evidence type="ECO:0000259" key="7">
    <source>
        <dbReference type="Pfam" id="PF01578"/>
    </source>
</evidence>
<sequence length="266" mass="30412">MMPIDPTLFTLASIALWAVGMALFLIAGERRTIKLLAHASYLSGVVVLAVFAWLLWDILDRPPMRTLGETRLWYAMFLPVIGYATYMRWNYSWILHYSGAVAIVFVAINLIYPDNYDRDLMPALQSIWFVPHVIVYIFAYALLAASAIVAVKGLAIQYLGLNWKWSIQLADNLVYLGLGFLTLGLLFGALWGKEAWGHYWMWDPQETWAFLTWIGYLGYIHFRYHKPGKTAEANWMLAVAFIILLIAWFGVNYLPSAANSVHTYTQ</sequence>
<feature type="transmembrane region" description="Helical" evidence="6">
    <location>
        <begin position="94"/>
        <end position="113"/>
    </location>
</feature>
<feature type="transmembrane region" description="Helical" evidence="6">
    <location>
        <begin position="236"/>
        <end position="254"/>
    </location>
</feature>
<evidence type="ECO:0000256" key="1">
    <source>
        <dbReference type="ARBA" id="ARBA00004141"/>
    </source>
</evidence>
<evidence type="ECO:0000256" key="2">
    <source>
        <dbReference type="ARBA" id="ARBA00022692"/>
    </source>
</evidence>
<feature type="transmembrane region" description="Helical" evidence="6">
    <location>
        <begin position="207"/>
        <end position="224"/>
    </location>
</feature>
<feature type="transmembrane region" description="Helical" evidence="6">
    <location>
        <begin position="6"/>
        <end position="27"/>
    </location>
</feature>
<keyword evidence="9" id="KW-1185">Reference proteome</keyword>
<dbReference type="GO" id="GO:0005886">
    <property type="term" value="C:plasma membrane"/>
    <property type="evidence" value="ECO:0007669"/>
    <property type="project" value="TreeGrafter"/>
</dbReference>
<feature type="transmembrane region" description="Helical" evidence="6">
    <location>
        <begin position="71"/>
        <end position="87"/>
    </location>
</feature>
<reference evidence="8 9" key="1">
    <citation type="submission" date="2018-03" db="EMBL/GenBank/DDBJ databases">
        <title>Phenotypic and genomic properties of Cyclonatronum proteinivorum gen. nov., sp. nov., a haloalkaliphilic bacteroidete from soda lakes possessing Na+-translocating rhodopsin.</title>
        <authorList>
            <person name="Toshchakov S.V."/>
            <person name="Korzhenkov A."/>
            <person name="Samarov N.I."/>
            <person name="Kublanov I.V."/>
            <person name="Muntyan M.S."/>
            <person name="Sorokin D.Y."/>
        </authorList>
    </citation>
    <scope>NUCLEOTIDE SEQUENCE [LARGE SCALE GENOMIC DNA]</scope>
    <source>
        <strain evidence="8 9">Omega</strain>
    </source>
</reference>
<dbReference type="InterPro" id="IPR045062">
    <property type="entry name" value="Cyt_c_biogenesis_CcsA/CcmC"/>
</dbReference>
<organism evidence="8 9">
    <name type="scientific">Cyclonatronum proteinivorum</name>
    <dbReference type="NCBI Taxonomy" id="1457365"/>
    <lineage>
        <taxon>Bacteria</taxon>
        <taxon>Pseudomonadati</taxon>
        <taxon>Balneolota</taxon>
        <taxon>Balneolia</taxon>
        <taxon>Balneolales</taxon>
        <taxon>Cyclonatronaceae</taxon>
        <taxon>Cyclonatronum</taxon>
    </lineage>
</organism>
<keyword evidence="3" id="KW-0201">Cytochrome c-type biogenesis</keyword>
<dbReference type="EMBL" id="CP027806">
    <property type="protein sequence ID" value="AXJ00070.1"/>
    <property type="molecule type" value="Genomic_DNA"/>
</dbReference>
<keyword evidence="5 6" id="KW-0472">Membrane</keyword>
<keyword evidence="2 6" id="KW-0812">Transmembrane</keyword>
<gene>
    <name evidence="8" type="ORF">CYPRO_0787</name>
</gene>
<evidence type="ECO:0000313" key="9">
    <source>
        <dbReference type="Proteomes" id="UP000254808"/>
    </source>
</evidence>
<protein>
    <submittedName>
        <fullName evidence="8">Cytochrome C assembly protein</fullName>
    </submittedName>
</protein>
<proteinExistence type="predicted"/>
<feature type="domain" description="Cytochrome c assembly protein" evidence="7">
    <location>
        <begin position="12"/>
        <end position="254"/>
    </location>
</feature>
<keyword evidence="4 6" id="KW-1133">Transmembrane helix</keyword>
<evidence type="ECO:0000256" key="3">
    <source>
        <dbReference type="ARBA" id="ARBA00022748"/>
    </source>
</evidence>
<evidence type="ECO:0000256" key="4">
    <source>
        <dbReference type="ARBA" id="ARBA00022989"/>
    </source>
</evidence>
<dbReference type="PANTHER" id="PTHR30071">
    <property type="entry name" value="HEME EXPORTER PROTEIN C"/>
    <property type="match status" value="1"/>
</dbReference>
<evidence type="ECO:0000256" key="5">
    <source>
        <dbReference type="ARBA" id="ARBA00023136"/>
    </source>
</evidence>
<dbReference type="GO" id="GO:0017004">
    <property type="term" value="P:cytochrome complex assembly"/>
    <property type="evidence" value="ECO:0007669"/>
    <property type="project" value="UniProtKB-KW"/>
</dbReference>
<dbReference type="AlphaFoldDB" id="A0A345UHW8"/>
<dbReference type="Proteomes" id="UP000254808">
    <property type="component" value="Chromosome"/>
</dbReference>
<feature type="transmembrane region" description="Helical" evidence="6">
    <location>
        <begin position="173"/>
        <end position="192"/>
    </location>
</feature>
<evidence type="ECO:0000256" key="6">
    <source>
        <dbReference type="SAM" id="Phobius"/>
    </source>
</evidence>
<name>A0A345UHW8_9BACT</name>
<dbReference type="PANTHER" id="PTHR30071:SF1">
    <property type="entry name" value="CYTOCHROME B_B6 PROTEIN-RELATED"/>
    <property type="match status" value="1"/>
</dbReference>
<dbReference type="KEGG" id="cprv:CYPRO_0787"/>
<comment type="subcellular location">
    <subcellularLocation>
        <location evidence="1">Membrane</location>
        <topology evidence="1">Multi-pass membrane protein</topology>
    </subcellularLocation>
</comment>
<feature type="transmembrane region" description="Helical" evidence="6">
    <location>
        <begin position="39"/>
        <end position="59"/>
    </location>
</feature>